<evidence type="ECO:0000256" key="10">
    <source>
        <dbReference type="ARBA" id="ARBA00035037"/>
    </source>
</evidence>
<keyword evidence="5 12" id="KW-0812">Transmembrane</keyword>
<evidence type="ECO:0000256" key="6">
    <source>
        <dbReference type="ARBA" id="ARBA00022989"/>
    </source>
</evidence>
<evidence type="ECO:0000256" key="11">
    <source>
        <dbReference type="SAM" id="MobiDB-lite"/>
    </source>
</evidence>
<accession>A0A8K0G8S6</accession>
<evidence type="ECO:0000256" key="9">
    <source>
        <dbReference type="ARBA" id="ARBA00023273"/>
    </source>
</evidence>
<name>A0A8K0G8S6_IGNLU</name>
<feature type="region of interest" description="Disordered" evidence="11">
    <location>
        <begin position="617"/>
        <end position="638"/>
    </location>
</feature>
<evidence type="ECO:0000256" key="7">
    <source>
        <dbReference type="ARBA" id="ARBA00023136"/>
    </source>
</evidence>
<dbReference type="GO" id="GO:0007389">
    <property type="term" value="P:pattern specification process"/>
    <property type="evidence" value="ECO:0007669"/>
    <property type="project" value="TreeGrafter"/>
</dbReference>
<feature type="transmembrane region" description="Helical" evidence="12">
    <location>
        <begin position="194"/>
        <end position="220"/>
    </location>
</feature>
<dbReference type="InterPro" id="IPR000539">
    <property type="entry name" value="Frizzled/Smoothened_7TM"/>
</dbReference>
<evidence type="ECO:0000313" key="14">
    <source>
        <dbReference type="EMBL" id="KAF2895830.1"/>
    </source>
</evidence>
<dbReference type="Proteomes" id="UP000801492">
    <property type="component" value="Unassembled WGS sequence"/>
</dbReference>
<comment type="caution">
    <text evidence="14">The sequence shown here is derived from an EMBL/GenBank/DDBJ whole genome shotgun (WGS) entry which is preliminary data.</text>
</comment>
<dbReference type="GO" id="GO:0009888">
    <property type="term" value="P:tissue development"/>
    <property type="evidence" value="ECO:0007669"/>
    <property type="project" value="UniProtKB-ARBA"/>
</dbReference>
<dbReference type="GO" id="GO:0005113">
    <property type="term" value="F:patched binding"/>
    <property type="evidence" value="ECO:0007669"/>
    <property type="project" value="TreeGrafter"/>
</dbReference>
<keyword evidence="7 12" id="KW-0472">Membrane</keyword>
<dbReference type="Gene3D" id="1.20.1070.10">
    <property type="entry name" value="Rhodopsin 7-helix transmembrane proteins"/>
    <property type="match status" value="1"/>
</dbReference>
<feature type="transmembrane region" description="Helical" evidence="12">
    <location>
        <begin position="57"/>
        <end position="74"/>
    </location>
</feature>
<dbReference type="OrthoDB" id="10064659at2759"/>
<feature type="transmembrane region" description="Helical" evidence="12">
    <location>
        <begin position="152"/>
        <end position="174"/>
    </location>
</feature>
<feature type="region of interest" description="Disordered" evidence="11">
    <location>
        <begin position="698"/>
        <end position="727"/>
    </location>
</feature>
<dbReference type="EMBL" id="VTPC01005628">
    <property type="protein sequence ID" value="KAF2895830.1"/>
    <property type="molecule type" value="Genomic_DNA"/>
</dbReference>
<feature type="transmembrane region" description="Helical" evidence="12">
    <location>
        <begin position="112"/>
        <end position="132"/>
    </location>
</feature>
<feature type="region of interest" description="Disordered" evidence="11">
    <location>
        <begin position="465"/>
        <end position="497"/>
    </location>
</feature>
<proteinExistence type="inferred from homology"/>
<feature type="transmembrane region" description="Helical" evidence="12">
    <location>
        <begin position="241"/>
        <end position="265"/>
    </location>
</feature>
<dbReference type="GO" id="GO:0071679">
    <property type="term" value="P:commissural neuron axon guidance"/>
    <property type="evidence" value="ECO:0007669"/>
    <property type="project" value="TreeGrafter"/>
</dbReference>
<evidence type="ECO:0000259" key="13">
    <source>
        <dbReference type="PROSITE" id="PS50261"/>
    </source>
</evidence>
<sequence length="727" mass="82604">VDGCGIQCKDVLFSEDEHKQVQHLIIYCSLFCIILNLYTIITFLIDWKTANKYPALAIFYINVCFLISYCGWLMQFLGSETKHDIVCKKDGTRRKHEPSANENLSCVTVFVMVYYFIIAGMVWFVIFIYAWYMSSLQALGKIQERVDKKRAYFHLAAWSLPLIFTITTMALGEIDGDYVLGICFVGFVNLSARIGLLLVPLGATVISAGFIVIRGLILLMQVKINSRDVISEHSSKKIRSNIVRMGVFFLFMVVFCIITFVYHIYIFTNSNIWKESLENYVLCKLTSLSSDVSHCVIEKKPSVSMLQLQLLAVFGSGVAMASWVWCASTYHVWIRFIKRKLKGEVNEPLKFQKHKIIAQAFEKRKIYKEGHEISIEPQQHTDPVGLHFDLNSGASNELSSMWKKSLSRFVYRRGAIPEVVICSQSSNSEMSYSLQQISIESKCNSGDSHISELATKINSYVHKKRVRRKKNTSRGSYDFNRRSCHSKVSRKGSSTTSLDSHLGMQLLNIFSKTSNCKTIEPNLNRRRMANAGLEEQNITSLLAHAGPIVSKEKHLQTSESEDEKMSVTISESKFKVIVNNQSSHNLDLSDQLIIKSLRQDLHVRDLNSSDDNYVRSKKKVTDYSTGTESDTSSSDSSVFPELKQLLQSSLNSAVSAASQTRCSKLSKRSIDVAVQANAQEIVKQTSALNIKNQSPETEYIKDAKKNRNEKQDRLKRKIKKIRNRKKL</sequence>
<dbReference type="AlphaFoldDB" id="A0A8K0G8S6"/>
<dbReference type="GO" id="GO:0007417">
    <property type="term" value="P:central nervous system development"/>
    <property type="evidence" value="ECO:0007669"/>
    <property type="project" value="TreeGrafter"/>
</dbReference>
<dbReference type="InterPro" id="IPR035683">
    <property type="entry name" value="SMO_7TM"/>
</dbReference>
<keyword evidence="6 12" id="KW-1133">Transmembrane helix</keyword>
<feature type="transmembrane region" description="Helical" evidence="12">
    <location>
        <begin position="310"/>
        <end position="333"/>
    </location>
</feature>
<dbReference type="InterPro" id="IPR017981">
    <property type="entry name" value="GPCR_2-like_7TM"/>
</dbReference>
<protein>
    <recommendedName>
        <fullName evidence="10">Protein smoothened</fullName>
    </recommendedName>
</protein>
<evidence type="ECO:0000256" key="1">
    <source>
        <dbReference type="ARBA" id="ARBA00004138"/>
    </source>
</evidence>
<dbReference type="PANTHER" id="PTHR11309:SF35">
    <property type="entry name" value="PROTEIN SMOOTHENED"/>
    <property type="match status" value="1"/>
</dbReference>
<reference evidence="14" key="1">
    <citation type="submission" date="2019-08" db="EMBL/GenBank/DDBJ databases">
        <title>The genome of the North American firefly Photinus pyralis.</title>
        <authorList>
            <consortium name="Photinus pyralis genome working group"/>
            <person name="Fallon T.R."/>
            <person name="Sander Lower S.E."/>
            <person name="Weng J.-K."/>
        </authorList>
    </citation>
    <scope>NUCLEOTIDE SEQUENCE</scope>
    <source>
        <strain evidence="14">TRF0915ILg1</strain>
        <tissue evidence="14">Whole body</tissue>
    </source>
</reference>
<dbReference type="Pfam" id="PF01534">
    <property type="entry name" value="Frizzled"/>
    <property type="match status" value="1"/>
</dbReference>
<keyword evidence="9" id="KW-0966">Cell projection</keyword>
<evidence type="ECO:0000256" key="5">
    <source>
        <dbReference type="ARBA" id="ARBA00022692"/>
    </source>
</evidence>
<keyword evidence="4" id="KW-0217">Developmental protein</keyword>
<feature type="compositionally biased region" description="Basic and acidic residues" evidence="11">
    <location>
        <begin position="698"/>
        <end position="712"/>
    </location>
</feature>
<evidence type="ECO:0000313" key="15">
    <source>
        <dbReference type="Proteomes" id="UP000801492"/>
    </source>
</evidence>
<dbReference type="GO" id="GO:0007224">
    <property type="term" value="P:smoothened signaling pathway"/>
    <property type="evidence" value="ECO:0007669"/>
    <property type="project" value="TreeGrafter"/>
</dbReference>
<keyword evidence="8" id="KW-0675">Receptor</keyword>
<comment type="similarity">
    <text evidence="3">Belongs to the G-protein coupled receptor Fz/Smo family.</text>
</comment>
<dbReference type="GO" id="GO:0005886">
    <property type="term" value="C:plasma membrane"/>
    <property type="evidence" value="ECO:0007669"/>
    <property type="project" value="TreeGrafter"/>
</dbReference>
<evidence type="ECO:0000256" key="4">
    <source>
        <dbReference type="ARBA" id="ARBA00022473"/>
    </source>
</evidence>
<organism evidence="14 15">
    <name type="scientific">Ignelater luminosus</name>
    <name type="common">Cucubano</name>
    <name type="synonym">Pyrophorus luminosus</name>
    <dbReference type="NCBI Taxonomy" id="2038154"/>
    <lineage>
        <taxon>Eukaryota</taxon>
        <taxon>Metazoa</taxon>
        <taxon>Ecdysozoa</taxon>
        <taxon>Arthropoda</taxon>
        <taxon>Hexapoda</taxon>
        <taxon>Insecta</taxon>
        <taxon>Pterygota</taxon>
        <taxon>Neoptera</taxon>
        <taxon>Endopterygota</taxon>
        <taxon>Coleoptera</taxon>
        <taxon>Polyphaga</taxon>
        <taxon>Elateriformia</taxon>
        <taxon>Elateroidea</taxon>
        <taxon>Elateridae</taxon>
        <taxon>Agrypninae</taxon>
        <taxon>Pyrophorini</taxon>
        <taxon>Ignelater</taxon>
    </lineage>
</organism>
<evidence type="ECO:0000256" key="3">
    <source>
        <dbReference type="ARBA" id="ARBA00008077"/>
    </source>
</evidence>
<keyword evidence="15" id="KW-1185">Reference proteome</keyword>
<feature type="domain" description="G-protein coupled receptors family 2 profile 2" evidence="13">
    <location>
        <begin position="22"/>
        <end position="298"/>
    </location>
</feature>
<dbReference type="PANTHER" id="PTHR11309">
    <property type="entry name" value="FRIZZLED"/>
    <property type="match status" value="1"/>
</dbReference>
<comment type="subcellular location">
    <subcellularLocation>
        <location evidence="1">Cell projection</location>
        <location evidence="1">Cilium</location>
    </subcellularLocation>
    <subcellularLocation>
        <location evidence="2">Membrane</location>
        <topology evidence="2">Multi-pass membrane protein</topology>
    </subcellularLocation>
</comment>
<feature type="non-terminal residue" evidence="14">
    <location>
        <position position="727"/>
    </location>
</feature>
<feature type="compositionally biased region" description="Basic residues" evidence="11">
    <location>
        <begin position="713"/>
        <end position="727"/>
    </location>
</feature>
<dbReference type="InterPro" id="IPR015526">
    <property type="entry name" value="Frizzled/SFRP"/>
</dbReference>
<dbReference type="SMART" id="SM01330">
    <property type="entry name" value="Frizzled"/>
    <property type="match status" value="1"/>
</dbReference>
<gene>
    <name evidence="14" type="ORF">ILUMI_10339</name>
</gene>
<dbReference type="PRINTS" id="PR00489">
    <property type="entry name" value="FRIZZLED"/>
</dbReference>
<dbReference type="GO" id="GO:0030425">
    <property type="term" value="C:dendrite"/>
    <property type="evidence" value="ECO:0007669"/>
    <property type="project" value="TreeGrafter"/>
</dbReference>
<dbReference type="GO" id="GO:0005929">
    <property type="term" value="C:cilium"/>
    <property type="evidence" value="ECO:0007669"/>
    <property type="project" value="UniProtKB-SubCell"/>
</dbReference>
<dbReference type="PROSITE" id="PS50261">
    <property type="entry name" value="G_PROTEIN_RECEP_F2_4"/>
    <property type="match status" value="1"/>
</dbReference>
<dbReference type="CDD" id="cd15030">
    <property type="entry name" value="7tmF_SMO_homolog"/>
    <property type="match status" value="1"/>
</dbReference>
<evidence type="ECO:0000256" key="8">
    <source>
        <dbReference type="ARBA" id="ARBA00023170"/>
    </source>
</evidence>
<dbReference type="GO" id="GO:0004888">
    <property type="term" value="F:transmembrane signaling receptor activity"/>
    <property type="evidence" value="ECO:0007669"/>
    <property type="project" value="InterPro"/>
</dbReference>
<feature type="compositionally biased region" description="Low complexity" evidence="11">
    <location>
        <begin position="622"/>
        <end position="637"/>
    </location>
</feature>
<evidence type="ECO:0000256" key="12">
    <source>
        <dbReference type="SAM" id="Phobius"/>
    </source>
</evidence>
<evidence type="ECO:0000256" key="2">
    <source>
        <dbReference type="ARBA" id="ARBA00004141"/>
    </source>
</evidence>
<feature type="transmembrane region" description="Helical" evidence="12">
    <location>
        <begin position="24"/>
        <end position="45"/>
    </location>
</feature>